<organism evidence="1 2">
    <name type="scientific">Glossina palpalis gambiensis</name>
    <dbReference type="NCBI Taxonomy" id="67801"/>
    <lineage>
        <taxon>Eukaryota</taxon>
        <taxon>Metazoa</taxon>
        <taxon>Ecdysozoa</taxon>
        <taxon>Arthropoda</taxon>
        <taxon>Hexapoda</taxon>
        <taxon>Insecta</taxon>
        <taxon>Pterygota</taxon>
        <taxon>Neoptera</taxon>
        <taxon>Endopterygota</taxon>
        <taxon>Diptera</taxon>
        <taxon>Brachycera</taxon>
        <taxon>Muscomorpha</taxon>
        <taxon>Hippoboscoidea</taxon>
        <taxon>Glossinidae</taxon>
        <taxon>Glossina</taxon>
    </lineage>
</organism>
<dbReference type="Proteomes" id="UP000092460">
    <property type="component" value="Unassembled WGS sequence"/>
</dbReference>
<accession>A0A1B0AUG7</accession>
<evidence type="ECO:0000313" key="2">
    <source>
        <dbReference type="Proteomes" id="UP000092460"/>
    </source>
</evidence>
<dbReference type="VEuPathDB" id="VectorBase:GPPI009107"/>
<protein>
    <submittedName>
        <fullName evidence="1">Uncharacterized protein</fullName>
    </submittedName>
</protein>
<proteinExistence type="predicted"/>
<name>A0A1B0AUG7_9MUSC</name>
<keyword evidence="2" id="KW-1185">Reference proteome</keyword>
<reference evidence="2" key="1">
    <citation type="submission" date="2015-01" db="EMBL/GenBank/DDBJ databases">
        <authorList>
            <person name="Aksoy S."/>
            <person name="Warren W."/>
            <person name="Wilson R.K."/>
        </authorList>
    </citation>
    <scope>NUCLEOTIDE SEQUENCE [LARGE SCALE GENOMIC DNA]</scope>
    <source>
        <strain evidence="2">IAEA</strain>
    </source>
</reference>
<evidence type="ECO:0000313" key="1">
    <source>
        <dbReference type="EnsemblMetazoa" id="GPPI009107-PA"/>
    </source>
</evidence>
<sequence>MDSYTHDYDKILYSNYLNGGDYVWLLTNLRVDSAMRERQLDEANSKNEKLNSIQERIISDSSSLWLRFNFLFPSLPKSLIHESEDGSNFSLENPAKNQLILIYRKNKL</sequence>
<dbReference type="EnsemblMetazoa" id="GPPI009107-RA">
    <property type="protein sequence ID" value="GPPI009107-PA"/>
    <property type="gene ID" value="GPPI009107"/>
</dbReference>
<dbReference type="EMBL" id="JXJN01003629">
    <property type="status" value="NOT_ANNOTATED_CDS"/>
    <property type="molecule type" value="Genomic_DNA"/>
</dbReference>
<reference evidence="1" key="2">
    <citation type="submission" date="2020-05" db="UniProtKB">
        <authorList>
            <consortium name="EnsemblMetazoa"/>
        </authorList>
    </citation>
    <scope>IDENTIFICATION</scope>
    <source>
        <strain evidence="1">IAEA</strain>
    </source>
</reference>
<dbReference type="AlphaFoldDB" id="A0A1B0AUG7"/>